<gene>
    <name evidence="1" type="ORF">UFOVP1071_187</name>
</gene>
<dbReference type="EMBL" id="LR797022">
    <property type="protein sequence ID" value="CAB4182231.1"/>
    <property type="molecule type" value="Genomic_DNA"/>
</dbReference>
<dbReference type="InterPro" id="IPR036844">
    <property type="entry name" value="Hint_dom_sf"/>
</dbReference>
<organism evidence="1">
    <name type="scientific">uncultured Caudovirales phage</name>
    <dbReference type="NCBI Taxonomy" id="2100421"/>
    <lineage>
        <taxon>Viruses</taxon>
        <taxon>Duplodnaviria</taxon>
        <taxon>Heunggongvirae</taxon>
        <taxon>Uroviricota</taxon>
        <taxon>Caudoviricetes</taxon>
        <taxon>Peduoviridae</taxon>
        <taxon>Maltschvirus</taxon>
        <taxon>Maltschvirus maltsch</taxon>
    </lineage>
</organism>
<accession>A0A6J5QLA0</accession>
<sequence length="237" mass="27590">MPFFAGSTILMADGSRKLIEDVAYGDYVKDLNGNSSMVDGVRIISAFSRVPKREKFLINDSFLVTDCTTFLSPDYNFYVTGTNPFEVSKTAVFNIETSVFICEKNRLRSLWAWWDESYRSKYHVISNQVVLLKEDGKTETVSRLKEVQDNELHPELDVCYRFSTETGTMWINGYSVISRLTENFDFNTMLPIDGEVSIVFDTDNRKFTRIVNIDHQTNLYGIWDKKNDEWIDHWVFK</sequence>
<name>A0A6J5QLA0_9CAUD</name>
<reference evidence="1" key="1">
    <citation type="submission" date="2020-05" db="EMBL/GenBank/DDBJ databases">
        <authorList>
            <person name="Chiriac C."/>
            <person name="Salcher M."/>
            <person name="Ghai R."/>
            <person name="Kavagutti S V."/>
        </authorList>
    </citation>
    <scope>NUCLEOTIDE SEQUENCE</scope>
</reference>
<evidence type="ECO:0000313" key="1">
    <source>
        <dbReference type="EMBL" id="CAB4182231.1"/>
    </source>
</evidence>
<dbReference type="SUPFAM" id="SSF51294">
    <property type="entry name" value="Hedgehog/intein (Hint) domain"/>
    <property type="match status" value="1"/>
</dbReference>
<protein>
    <submittedName>
        <fullName evidence="1">Uncharacterized protein</fullName>
    </submittedName>
</protein>
<dbReference type="Gene3D" id="2.170.16.10">
    <property type="entry name" value="Hedgehog/Intein (Hint) domain"/>
    <property type="match status" value="1"/>
</dbReference>
<proteinExistence type="predicted"/>